<feature type="region of interest" description="Disordered" evidence="1">
    <location>
        <begin position="68"/>
        <end position="102"/>
    </location>
</feature>
<feature type="compositionally biased region" description="Basic and acidic residues" evidence="1">
    <location>
        <begin position="74"/>
        <end position="84"/>
    </location>
</feature>
<evidence type="ECO:0000313" key="3">
    <source>
        <dbReference type="Proteomes" id="UP000191931"/>
    </source>
</evidence>
<accession>A0A1W1H871</accession>
<evidence type="ECO:0000256" key="1">
    <source>
        <dbReference type="SAM" id="MobiDB-lite"/>
    </source>
</evidence>
<name>A0A1W1H871_9BACT</name>
<protein>
    <submittedName>
        <fullName evidence="2">Uncharacterized protein</fullName>
    </submittedName>
</protein>
<gene>
    <name evidence="2" type="ORF">MTBBW1_1430041</name>
</gene>
<evidence type="ECO:0000313" key="2">
    <source>
        <dbReference type="EMBL" id="SLM28669.1"/>
    </source>
</evidence>
<dbReference type="AlphaFoldDB" id="A0A1W1H871"/>
<feature type="compositionally biased region" description="Polar residues" evidence="1">
    <location>
        <begin position="85"/>
        <end position="102"/>
    </location>
</feature>
<reference evidence="2 3" key="1">
    <citation type="submission" date="2017-03" db="EMBL/GenBank/DDBJ databases">
        <authorList>
            <person name="Afonso C.L."/>
            <person name="Miller P.J."/>
            <person name="Scott M.A."/>
            <person name="Spackman E."/>
            <person name="Goraichik I."/>
            <person name="Dimitrov K.M."/>
            <person name="Suarez D.L."/>
            <person name="Swayne D.E."/>
        </authorList>
    </citation>
    <scope>NUCLEOTIDE SEQUENCE [LARGE SCALE GENOMIC DNA]</scope>
    <source>
        <strain evidence="2">PRJEB14757</strain>
    </source>
</reference>
<sequence length="102" mass="11345">MPKMMPPAPTSEMKNESAPWAMASLHGKSATAKQLVMAVSFSFSAAVSETIARFSAYTPAAEDEGIYRRSSYARIERTDSRESRTTSPYRAYQKNSPQALFR</sequence>
<dbReference type="Proteomes" id="UP000191931">
    <property type="component" value="Unassembled WGS sequence"/>
</dbReference>
<organism evidence="2 3">
    <name type="scientific">Desulfamplus magnetovallimortis</name>
    <dbReference type="NCBI Taxonomy" id="1246637"/>
    <lineage>
        <taxon>Bacteria</taxon>
        <taxon>Pseudomonadati</taxon>
        <taxon>Thermodesulfobacteriota</taxon>
        <taxon>Desulfobacteria</taxon>
        <taxon>Desulfobacterales</taxon>
        <taxon>Desulfobacteraceae</taxon>
        <taxon>Desulfamplus</taxon>
    </lineage>
</organism>
<dbReference type="STRING" id="1246637.MTBBW1_1430041"/>
<proteinExistence type="predicted"/>
<dbReference type="EMBL" id="FWEV01000050">
    <property type="protein sequence ID" value="SLM28669.1"/>
    <property type="molecule type" value="Genomic_DNA"/>
</dbReference>
<keyword evidence="3" id="KW-1185">Reference proteome</keyword>